<feature type="chain" id="PRO_5045236133" description="Peptidase C39-like domain-containing protein" evidence="1">
    <location>
        <begin position="19"/>
        <end position="308"/>
    </location>
</feature>
<protein>
    <recommendedName>
        <fullName evidence="2">Peptidase C39-like domain-containing protein</fullName>
    </recommendedName>
</protein>
<dbReference type="Gene3D" id="3.90.70.10">
    <property type="entry name" value="Cysteine proteinases"/>
    <property type="match status" value="1"/>
</dbReference>
<dbReference type="InterPro" id="IPR039564">
    <property type="entry name" value="Peptidase_C39-like"/>
</dbReference>
<dbReference type="PROSITE" id="PS51257">
    <property type="entry name" value="PROKAR_LIPOPROTEIN"/>
    <property type="match status" value="1"/>
</dbReference>
<evidence type="ECO:0000256" key="1">
    <source>
        <dbReference type="SAM" id="SignalP"/>
    </source>
</evidence>
<name>A0ABP7USI5_9BACT</name>
<evidence type="ECO:0000313" key="4">
    <source>
        <dbReference type="Proteomes" id="UP001501469"/>
    </source>
</evidence>
<dbReference type="RefSeq" id="WP_345058782.1">
    <property type="nucleotide sequence ID" value="NZ_BAABDK010000032.1"/>
</dbReference>
<gene>
    <name evidence="3" type="ORF">GCM10022409_43170</name>
</gene>
<feature type="domain" description="Peptidase C39-like" evidence="2">
    <location>
        <begin position="135"/>
        <end position="258"/>
    </location>
</feature>
<proteinExistence type="predicted"/>
<keyword evidence="4" id="KW-1185">Reference proteome</keyword>
<dbReference type="SUPFAM" id="SSF54001">
    <property type="entry name" value="Cysteine proteinases"/>
    <property type="match status" value="1"/>
</dbReference>
<accession>A0ABP7USI5</accession>
<keyword evidence="1" id="KW-0732">Signal</keyword>
<dbReference type="EMBL" id="BAABDK010000032">
    <property type="protein sequence ID" value="GAA4051646.1"/>
    <property type="molecule type" value="Genomic_DNA"/>
</dbReference>
<comment type="caution">
    <text evidence="3">The sequence shown here is derived from an EMBL/GenBank/DDBJ whole genome shotgun (WGS) entry which is preliminary data.</text>
</comment>
<evidence type="ECO:0000313" key="3">
    <source>
        <dbReference type="EMBL" id="GAA4051646.1"/>
    </source>
</evidence>
<organism evidence="3 4">
    <name type="scientific">Hymenobacter glaciei</name>
    <dbReference type="NCBI Taxonomy" id="877209"/>
    <lineage>
        <taxon>Bacteria</taxon>
        <taxon>Pseudomonadati</taxon>
        <taxon>Bacteroidota</taxon>
        <taxon>Cytophagia</taxon>
        <taxon>Cytophagales</taxon>
        <taxon>Hymenobacteraceae</taxon>
        <taxon>Hymenobacter</taxon>
    </lineage>
</organism>
<evidence type="ECO:0000259" key="2">
    <source>
        <dbReference type="Pfam" id="PF13529"/>
    </source>
</evidence>
<reference evidence="4" key="1">
    <citation type="journal article" date="2019" name="Int. J. Syst. Evol. Microbiol.">
        <title>The Global Catalogue of Microorganisms (GCM) 10K type strain sequencing project: providing services to taxonomists for standard genome sequencing and annotation.</title>
        <authorList>
            <consortium name="The Broad Institute Genomics Platform"/>
            <consortium name="The Broad Institute Genome Sequencing Center for Infectious Disease"/>
            <person name="Wu L."/>
            <person name="Ma J."/>
        </authorList>
    </citation>
    <scope>NUCLEOTIDE SEQUENCE [LARGE SCALE GENOMIC DNA]</scope>
    <source>
        <strain evidence="4">JCM 17225</strain>
    </source>
</reference>
<sequence>MNIRYAVALLGFSLPALVSCQKEQPAPAQSVAVTALADATTSSVTVNCASSFVVGQSSPFSGTAGAGVTKIIASVDGYIIKDMPVTNGTYSFRYAFSQAGTNRRLNINAFSSNGTSLAQVAKLVNVTTVSTPYVQNVPYFYQYYNALNPEGSCQNTSLAMALKYYGAPVTPDQLSYRYGVGAAAAGGLTTIRDNFNSEASRYGIRMRDRTYANGSVAQLRQLAASGKPVIVQGYFTNFGHVVVVIGYDGTNYYVHDPAGLWNQQLSPYASHSSRTPTNGMTVRYGKAVFEAAATGSDGYIWLHEFYSI</sequence>
<dbReference type="Proteomes" id="UP001501469">
    <property type="component" value="Unassembled WGS sequence"/>
</dbReference>
<dbReference type="Pfam" id="PF13529">
    <property type="entry name" value="Peptidase_C39_2"/>
    <property type="match status" value="1"/>
</dbReference>
<dbReference type="InterPro" id="IPR038765">
    <property type="entry name" value="Papain-like_cys_pep_sf"/>
</dbReference>
<feature type="signal peptide" evidence="1">
    <location>
        <begin position="1"/>
        <end position="18"/>
    </location>
</feature>